<dbReference type="SMART" id="SM00436">
    <property type="entry name" value="TOP1Bc"/>
    <property type="match status" value="1"/>
</dbReference>
<dbReference type="CDD" id="cd00186">
    <property type="entry name" value="TOP1Ac"/>
    <property type="match status" value="1"/>
</dbReference>
<evidence type="ECO:0000256" key="7">
    <source>
        <dbReference type="SAM" id="MobiDB-lite"/>
    </source>
</evidence>
<dbReference type="EMBL" id="MN740760">
    <property type="protein sequence ID" value="QHS81782.1"/>
    <property type="molecule type" value="Genomic_DNA"/>
</dbReference>
<dbReference type="InterPro" id="IPR013825">
    <property type="entry name" value="Topo_IA_cen_sub2"/>
</dbReference>
<dbReference type="GO" id="GO:0003917">
    <property type="term" value="F:DNA topoisomerase type I (single strand cut, ATP-independent) activity"/>
    <property type="evidence" value="ECO:0007669"/>
    <property type="project" value="UniProtKB-EC"/>
</dbReference>
<dbReference type="Gene3D" id="3.40.50.140">
    <property type="match status" value="1"/>
</dbReference>
<dbReference type="InterPro" id="IPR013497">
    <property type="entry name" value="Topo_IA_cen"/>
</dbReference>
<comment type="similarity">
    <text evidence="2">Belongs to the type IA topoisomerase family.</text>
</comment>
<evidence type="ECO:0000256" key="4">
    <source>
        <dbReference type="ARBA" id="ARBA00023029"/>
    </source>
</evidence>
<accession>A0A6C0AQ21</accession>
<evidence type="ECO:0000259" key="9">
    <source>
        <dbReference type="PROSITE" id="PS52039"/>
    </source>
</evidence>
<dbReference type="InterPro" id="IPR000380">
    <property type="entry name" value="Topo_IA"/>
</dbReference>
<proteinExistence type="inferred from homology"/>
<keyword evidence="6" id="KW-0413">Isomerase</keyword>
<dbReference type="InterPro" id="IPR023405">
    <property type="entry name" value="Topo_IA_core_domain"/>
</dbReference>
<evidence type="ECO:0000313" key="10">
    <source>
        <dbReference type="EMBL" id="QHS81782.1"/>
    </source>
</evidence>
<dbReference type="EC" id="5.6.2.1" evidence="3"/>
<dbReference type="Pfam" id="PF01751">
    <property type="entry name" value="Toprim"/>
    <property type="match status" value="1"/>
</dbReference>
<feature type="compositionally biased region" description="Basic and acidic residues" evidence="7">
    <location>
        <begin position="317"/>
        <end position="339"/>
    </location>
</feature>
<organism evidence="10">
    <name type="scientific">viral metagenome</name>
    <dbReference type="NCBI Taxonomy" id="1070528"/>
    <lineage>
        <taxon>unclassified sequences</taxon>
        <taxon>metagenomes</taxon>
        <taxon>organismal metagenomes</taxon>
    </lineage>
</organism>
<dbReference type="PROSITE" id="PS00396">
    <property type="entry name" value="TOPO_IA_1"/>
    <property type="match status" value="1"/>
</dbReference>
<dbReference type="AlphaFoldDB" id="A0A6C0AQ21"/>
<feature type="domain" description="Topo IA-type catalytic" evidence="9">
    <location>
        <begin position="127"/>
        <end position="613"/>
    </location>
</feature>
<dbReference type="InterPro" id="IPR003601">
    <property type="entry name" value="Topo_IA_2"/>
</dbReference>
<name>A0A6C0AQ21_9ZZZZ</name>
<dbReference type="PRINTS" id="PR00417">
    <property type="entry name" value="PRTPISMRASEI"/>
</dbReference>
<evidence type="ECO:0000256" key="6">
    <source>
        <dbReference type="ARBA" id="ARBA00023235"/>
    </source>
</evidence>
<dbReference type="InterPro" id="IPR023406">
    <property type="entry name" value="Topo_IA_AS"/>
</dbReference>
<dbReference type="PANTHER" id="PTHR42785">
    <property type="entry name" value="DNA TOPOISOMERASE, TYPE IA, CORE"/>
    <property type="match status" value="1"/>
</dbReference>
<evidence type="ECO:0000256" key="3">
    <source>
        <dbReference type="ARBA" id="ARBA00012891"/>
    </source>
</evidence>
<feature type="domain" description="Toprim" evidence="8">
    <location>
        <begin position="1"/>
        <end position="111"/>
    </location>
</feature>
<evidence type="ECO:0000256" key="2">
    <source>
        <dbReference type="ARBA" id="ARBA00009446"/>
    </source>
</evidence>
<dbReference type="PROSITE" id="PS52039">
    <property type="entry name" value="TOPO_IA_2"/>
    <property type="match status" value="1"/>
</dbReference>
<dbReference type="InterPro" id="IPR003602">
    <property type="entry name" value="Topo_IA_DNA-bd_dom"/>
</dbReference>
<dbReference type="SMART" id="SM00493">
    <property type="entry name" value="TOPRIM"/>
    <property type="match status" value="1"/>
</dbReference>
<dbReference type="PANTHER" id="PTHR42785:SF1">
    <property type="entry name" value="DNA TOPOISOMERASE"/>
    <property type="match status" value="1"/>
</dbReference>
<dbReference type="Gene3D" id="1.10.460.10">
    <property type="entry name" value="Topoisomerase I, domain 2"/>
    <property type="match status" value="2"/>
</dbReference>
<keyword evidence="4" id="KW-0799">Topoisomerase</keyword>
<evidence type="ECO:0000256" key="5">
    <source>
        <dbReference type="ARBA" id="ARBA00023125"/>
    </source>
</evidence>
<dbReference type="InterPro" id="IPR006171">
    <property type="entry name" value="TOPRIM_dom"/>
</dbReference>
<comment type="catalytic activity">
    <reaction evidence="1">
        <text>ATP-independent breakage of single-stranded DNA, followed by passage and rejoining.</text>
        <dbReference type="EC" id="5.6.2.1"/>
    </reaction>
</comment>
<dbReference type="PROSITE" id="PS50880">
    <property type="entry name" value="TOPRIM"/>
    <property type="match status" value="1"/>
</dbReference>
<dbReference type="SUPFAM" id="SSF56712">
    <property type="entry name" value="Prokaryotic type I DNA topoisomerase"/>
    <property type="match status" value="1"/>
</dbReference>
<dbReference type="Pfam" id="PF01131">
    <property type="entry name" value="Topoisom_bac"/>
    <property type="match status" value="2"/>
</dbReference>
<feature type="region of interest" description="Disordered" evidence="7">
    <location>
        <begin position="317"/>
        <end position="349"/>
    </location>
</feature>
<dbReference type="InterPro" id="IPR013826">
    <property type="entry name" value="Topo_IA_cen_sub3"/>
</dbReference>
<evidence type="ECO:0000256" key="1">
    <source>
        <dbReference type="ARBA" id="ARBA00000213"/>
    </source>
</evidence>
<protein>
    <recommendedName>
        <fullName evidence="3">DNA topoisomerase</fullName>
        <ecNumber evidence="3">5.6.2.1</ecNumber>
    </recommendedName>
</protein>
<reference evidence="10" key="1">
    <citation type="journal article" date="2020" name="Nature">
        <title>Giant virus diversity and host interactions through global metagenomics.</title>
        <authorList>
            <person name="Schulz F."/>
            <person name="Roux S."/>
            <person name="Paez-Espino D."/>
            <person name="Jungbluth S."/>
            <person name="Walsh D.A."/>
            <person name="Denef V.J."/>
            <person name="McMahon K.D."/>
            <person name="Konstantinidis K.T."/>
            <person name="Eloe-Fadrosh E.A."/>
            <person name="Kyrpides N.C."/>
            <person name="Woyke T."/>
        </authorList>
    </citation>
    <scope>NUCLEOTIDE SEQUENCE</scope>
    <source>
        <strain evidence="10">GVMAG-S-1101164-72</strain>
    </source>
</reference>
<sequence>MKLVIVESPAKCSKIQGFLGPGYIVKASMGHIRALEEALDAVGLTTDFEPRFQFIEAKSRVQKDLKDAAKGAEQVYLAADDDREGEAIAYSVALLLKLPLATTPRIVFHEITQTAIQAAMEHPRRLHMDRIYAQQARSMLDMMIGFTLSPILWNHVARGLSAGRCQTPALKLVVEKERQIQAFKAASSWRLTGEFAAGTTKLIASLQDELEDEADALNFLENCYTDRAEPHIVNSNVTRPWSSNAPDPLITSTLQQQASALFSFSPKTTMLIAQKLYEGGHITYMRTDKAVLSEEAIGDAKHWVTETFGLAYVANEESKPKELKEPKAKKSKKGPKETEAAEGPKAQEAHEAIRPTHMEIADISDPDPTHKKLYGLIRQRAIQSVMSKATGETCTVTFHRKDDADFPWTAKWRRTTFQGWQRMGKTADLEETEEEADASATTWTQAQALIPMTTLTWTQLQANPHETKPAGRFTEATLVRELESHGIGRPSTFSSLLSAIQDRGYAEITDIPGKDVTLKTYSLTATTASVSTTPASWPPQEQIVKKKMGGEKKKLVPTALGLQCLSFLEKHFPHLFDYKFTSQMETRLDLVEKGTEPWKQVLRDTWATYKDKYESMKSGGSVTGSAVGSSDSSKVKTFSNGLKAVMSKKGPLILQEGTNTVFYGWPSGVVFDDLTEADARAFVAKVSEAKAVADEPIGTFEGQPVLRKTGKFGPYIACGTINLSVLPTDSWSEIEEKLKAKAASPSGTLKTFKDYEIRNGPYGPYMFKTSLKKKVFVSIPKSVDINTITEATVADLYKSASEAKKAYKKA</sequence>
<dbReference type="GO" id="GO:0003677">
    <property type="term" value="F:DNA binding"/>
    <property type="evidence" value="ECO:0007669"/>
    <property type="project" value="UniProtKB-KW"/>
</dbReference>
<dbReference type="Gene3D" id="2.70.20.10">
    <property type="entry name" value="Topoisomerase I, domain 3"/>
    <property type="match status" value="1"/>
</dbReference>
<dbReference type="SMART" id="SM00437">
    <property type="entry name" value="TOP1Ac"/>
    <property type="match status" value="1"/>
</dbReference>
<keyword evidence="5" id="KW-0238">DNA-binding</keyword>
<dbReference type="GO" id="GO:0006265">
    <property type="term" value="P:DNA topological change"/>
    <property type="evidence" value="ECO:0007669"/>
    <property type="project" value="InterPro"/>
</dbReference>
<dbReference type="InterPro" id="IPR013824">
    <property type="entry name" value="Topo_IA_cen_sub1"/>
</dbReference>
<evidence type="ECO:0000259" key="8">
    <source>
        <dbReference type="PROSITE" id="PS50880"/>
    </source>
</evidence>
<dbReference type="Gene3D" id="1.10.290.10">
    <property type="entry name" value="Topoisomerase I, domain 4"/>
    <property type="match status" value="1"/>
</dbReference>